<evidence type="ECO:0000256" key="5">
    <source>
        <dbReference type="ARBA" id="ARBA00022692"/>
    </source>
</evidence>
<evidence type="ECO:0000313" key="9">
    <source>
        <dbReference type="EMBL" id="KKT82591.1"/>
    </source>
</evidence>
<comment type="subcellular location">
    <subcellularLocation>
        <location evidence="1">Cell membrane</location>
        <topology evidence="1">Multi-pass membrane protein</topology>
    </subcellularLocation>
</comment>
<dbReference type="GO" id="GO:0000287">
    <property type="term" value="F:magnesium ion binding"/>
    <property type="evidence" value="ECO:0007669"/>
    <property type="project" value="TreeGrafter"/>
</dbReference>
<reference evidence="9 10" key="1">
    <citation type="journal article" date="2015" name="Nature">
        <title>rRNA introns, odd ribosomes, and small enigmatic genomes across a large radiation of phyla.</title>
        <authorList>
            <person name="Brown C.T."/>
            <person name="Hug L.A."/>
            <person name="Thomas B.C."/>
            <person name="Sharon I."/>
            <person name="Castelle C.J."/>
            <person name="Singh A."/>
            <person name="Wilkins M.J."/>
            <person name="Williams K.H."/>
            <person name="Banfield J.F."/>
        </authorList>
    </citation>
    <scope>NUCLEOTIDE SEQUENCE [LARGE SCALE GENOMIC DNA]</scope>
</reference>
<dbReference type="EMBL" id="LCJR01000004">
    <property type="protein sequence ID" value="KKT82591.1"/>
    <property type="molecule type" value="Genomic_DNA"/>
</dbReference>
<accession>A0A0G1KFU3</accession>
<dbReference type="PANTHER" id="PTHR46494:SF1">
    <property type="entry name" value="CORA FAMILY METAL ION TRANSPORTER (EUROFUNG)"/>
    <property type="match status" value="1"/>
</dbReference>
<protein>
    <submittedName>
        <fullName evidence="9">Mg2 transporter protein CorA family protein</fullName>
    </submittedName>
</protein>
<name>A0A0G1KFU3_9BACT</name>
<proteinExistence type="inferred from homology"/>
<dbReference type="Gene3D" id="3.30.460.20">
    <property type="entry name" value="CorA soluble domain-like"/>
    <property type="match status" value="1"/>
</dbReference>
<evidence type="ECO:0000313" key="10">
    <source>
        <dbReference type="Proteomes" id="UP000034032"/>
    </source>
</evidence>
<keyword evidence="7 8" id="KW-0472">Membrane</keyword>
<keyword evidence="5 8" id="KW-0812">Transmembrane</keyword>
<dbReference type="PANTHER" id="PTHR46494">
    <property type="entry name" value="CORA FAMILY METAL ION TRANSPORTER (EUROFUNG)"/>
    <property type="match status" value="1"/>
</dbReference>
<dbReference type="Proteomes" id="UP000034032">
    <property type="component" value="Unassembled WGS sequence"/>
</dbReference>
<evidence type="ECO:0000256" key="4">
    <source>
        <dbReference type="ARBA" id="ARBA00022475"/>
    </source>
</evidence>
<dbReference type="SUPFAM" id="SSF143865">
    <property type="entry name" value="CorA soluble domain-like"/>
    <property type="match status" value="1"/>
</dbReference>
<dbReference type="InterPro" id="IPR045861">
    <property type="entry name" value="CorA_cytoplasmic_dom"/>
</dbReference>
<evidence type="ECO:0000256" key="7">
    <source>
        <dbReference type="ARBA" id="ARBA00023136"/>
    </source>
</evidence>
<dbReference type="SUPFAM" id="SSF144083">
    <property type="entry name" value="Magnesium transport protein CorA, transmembrane region"/>
    <property type="match status" value="1"/>
</dbReference>
<sequence>MRKENPVNGVRWIHVSKPTEEDVNFIRSVFPFDPFVTESIVAPTLHPLIDDFENHLFLILHFPIIYRGWQSNEIAEVDFLITKDVLVTVTYTEFDNIEEIFSAFQAEKIQKRGIGQQTGFILHYVIDNLFNKLISHLDFMEQEITSIEDRMFAKRDSRMVEEISHARRDILDFLRPLRPQATVLETFAEKAEKFYGKTIAPYITDILVTEERIRSIIENQKEIINDLHQTNESLVSSNISSIIRILTIFSAVIMPLNLIASLWGMNHKQMPFRDGPWDFWIIVGFMIVVAILLLVIFRKSKWL</sequence>
<comment type="caution">
    <text evidence="9">The sequence shown here is derived from an EMBL/GenBank/DDBJ whole genome shotgun (WGS) entry which is preliminary data.</text>
</comment>
<evidence type="ECO:0000256" key="6">
    <source>
        <dbReference type="ARBA" id="ARBA00022989"/>
    </source>
</evidence>
<dbReference type="InterPro" id="IPR045863">
    <property type="entry name" value="CorA_TM1_TM2"/>
</dbReference>
<dbReference type="AlphaFoldDB" id="A0A0G1KFU3"/>
<gene>
    <name evidence="9" type="ORF">UW79_C0004G0048</name>
</gene>
<dbReference type="InterPro" id="IPR002523">
    <property type="entry name" value="MgTranspt_CorA/ZnTranspt_ZntB"/>
</dbReference>
<dbReference type="Gene3D" id="1.20.58.340">
    <property type="entry name" value="Magnesium transport protein CorA, transmembrane region"/>
    <property type="match status" value="2"/>
</dbReference>
<feature type="transmembrane region" description="Helical" evidence="8">
    <location>
        <begin position="277"/>
        <end position="297"/>
    </location>
</feature>
<keyword evidence="3" id="KW-0813">Transport</keyword>
<dbReference type="Pfam" id="PF01544">
    <property type="entry name" value="CorA"/>
    <property type="match status" value="1"/>
</dbReference>
<evidence type="ECO:0000256" key="8">
    <source>
        <dbReference type="SAM" id="Phobius"/>
    </source>
</evidence>
<organism evidence="9 10">
    <name type="scientific">Candidatus Yanofskybacteria bacterium GW2011_GWA2_44_9</name>
    <dbReference type="NCBI Taxonomy" id="1619025"/>
    <lineage>
        <taxon>Bacteria</taxon>
        <taxon>Candidatus Yanofskyibacteriota</taxon>
    </lineage>
</organism>
<keyword evidence="6 8" id="KW-1133">Transmembrane helix</keyword>
<dbReference type="GO" id="GO:0005886">
    <property type="term" value="C:plasma membrane"/>
    <property type="evidence" value="ECO:0007669"/>
    <property type="project" value="UniProtKB-SubCell"/>
</dbReference>
<dbReference type="GO" id="GO:0050897">
    <property type="term" value="F:cobalt ion binding"/>
    <property type="evidence" value="ECO:0007669"/>
    <property type="project" value="TreeGrafter"/>
</dbReference>
<feature type="transmembrane region" description="Helical" evidence="8">
    <location>
        <begin position="242"/>
        <end position="265"/>
    </location>
</feature>
<comment type="similarity">
    <text evidence="2">Belongs to the CorA metal ion transporter (MIT) (TC 1.A.35) family.</text>
</comment>
<evidence type="ECO:0000256" key="2">
    <source>
        <dbReference type="ARBA" id="ARBA00009765"/>
    </source>
</evidence>
<dbReference type="CDD" id="cd12822">
    <property type="entry name" value="TmCorA-like"/>
    <property type="match status" value="1"/>
</dbReference>
<keyword evidence="4" id="KW-1003">Cell membrane</keyword>
<dbReference type="GO" id="GO:0015087">
    <property type="term" value="F:cobalt ion transmembrane transporter activity"/>
    <property type="evidence" value="ECO:0007669"/>
    <property type="project" value="TreeGrafter"/>
</dbReference>
<dbReference type="GO" id="GO:0015095">
    <property type="term" value="F:magnesium ion transmembrane transporter activity"/>
    <property type="evidence" value="ECO:0007669"/>
    <property type="project" value="TreeGrafter"/>
</dbReference>
<evidence type="ECO:0000256" key="1">
    <source>
        <dbReference type="ARBA" id="ARBA00004651"/>
    </source>
</evidence>
<evidence type="ECO:0000256" key="3">
    <source>
        <dbReference type="ARBA" id="ARBA00022448"/>
    </source>
</evidence>